<feature type="transmembrane region" description="Helical" evidence="1">
    <location>
        <begin position="466"/>
        <end position="489"/>
    </location>
</feature>
<dbReference type="OMA" id="EMTNANI"/>
<feature type="signal peptide" evidence="2">
    <location>
        <begin position="1"/>
        <end position="19"/>
    </location>
</feature>
<evidence type="ECO:0000313" key="4">
    <source>
        <dbReference type="Proteomes" id="UP000007797"/>
    </source>
</evidence>
<dbReference type="GeneID" id="14873240"/>
<evidence type="ECO:0000256" key="1">
    <source>
        <dbReference type="SAM" id="Phobius"/>
    </source>
</evidence>
<gene>
    <name evidence="3" type="ORF">DFA_01200</name>
</gene>
<keyword evidence="2" id="KW-0732">Signal</keyword>
<reference evidence="4" key="1">
    <citation type="journal article" date="2011" name="Genome Res.">
        <title>Phylogeny-wide analysis of social amoeba genomes highlights ancient origins for complex intercellular communication.</title>
        <authorList>
            <person name="Heidel A.J."/>
            <person name="Lawal H.M."/>
            <person name="Felder M."/>
            <person name="Schilde C."/>
            <person name="Helps N.R."/>
            <person name="Tunggal B."/>
            <person name="Rivero F."/>
            <person name="John U."/>
            <person name="Schleicher M."/>
            <person name="Eichinger L."/>
            <person name="Platzer M."/>
            <person name="Noegel A.A."/>
            <person name="Schaap P."/>
            <person name="Gloeckner G."/>
        </authorList>
    </citation>
    <scope>NUCLEOTIDE SEQUENCE [LARGE SCALE GENOMIC DNA]</scope>
    <source>
        <strain evidence="4">SH3</strain>
    </source>
</reference>
<dbReference type="RefSeq" id="XP_004359169.1">
    <property type="nucleotide sequence ID" value="XM_004359112.1"/>
</dbReference>
<dbReference type="EMBL" id="GL883010">
    <property type="protein sequence ID" value="EGG21319.1"/>
    <property type="molecule type" value="Genomic_DNA"/>
</dbReference>
<sequence>MKFEVVAIIVCLMMFLSVAFTTESTNEIALGTPNFDDTIQYDSVCIVANTGFTYCSTSNNITTCPGLSNCINNQTSSKSLNIRVKDGVYGKNGFEACSPYPISANFRLLNIESYTLNSSKVNFYCASTFLNYYSVSLPKITINIKNINVYRSKIGVIQQTSAIIVSSPYDSLLNLTNSNFNGFYSQDNGGTVNAQGFYVVLNQTTITNSVSRNNGGAIYTDEQVIIESSTINGCSADNNGGAIYANLIEMTNANISNNQASYSGAIASNITTIYQSYLNYNNAFWNGGVIAMGDSATYFSAELSAFEGNSVSISGNGGVVYIGSSVEFSATSCTFSSNVARNGGVIFATTQGEFTNMNLTASSFYSNSIWESGVGDCIYIGSSHIGIIGGIYYTNGMHHTHPFGGLVYLLRLGPVDYTIDCPITNPLVINNANGEYLCGDFASSWSSSSYYWSSDSSSGDDRHGSMVAGLIFSIVVGVFALAFFFGITIRGFKTI</sequence>
<keyword evidence="1 3" id="KW-0812">Transmembrane</keyword>
<dbReference type="Proteomes" id="UP000007797">
    <property type="component" value="Unassembled WGS sequence"/>
</dbReference>
<keyword evidence="1" id="KW-0472">Membrane</keyword>
<evidence type="ECO:0000313" key="3">
    <source>
        <dbReference type="EMBL" id="EGG21319.1"/>
    </source>
</evidence>
<evidence type="ECO:0000256" key="2">
    <source>
        <dbReference type="SAM" id="SignalP"/>
    </source>
</evidence>
<protein>
    <submittedName>
        <fullName evidence="3">Transmembrane protein</fullName>
    </submittedName>
</protein>
<organism evidence="3 4">
    <name type="scientific">Cavenderia fasciculata</name>
    <name type="common">Slime mold</name>
    <name type="synonym">Dictyostelium fasciculatum</name>
    <dbReference type="NCBI Taxonomy" id="261658"/>
    <lineage>
        <taxon>Eukaryota</taxon>
        <taxon>Amoebozoa</taxon>
        <taxon>Evosea</taxon>
        <taxon>Eumycetozoa</taxon>
        <taxon>Dictyostelia</taxon>
        <taxon>Acytosteliales</taxon>
        <taxon>Cavenderiaceae</taxon>
        <taxon>Cavenderia</taxon>
    </lineage>
</organism>
<feature type="chain" id="PRO_5003313320" evidence="2">
    <location>
        <begin position="20"/>
        <end position="495"/>
    </location>
</feature>
<dbReference type="AlphaFoldDB" id="F4PRH9"/>
<keyword evidence="1" id="KW-1133">Transmembrane helix</keyword>
<keyword evidence="4" id="KW-1185">Reference proteome</keyword>
<name>F4PRH9_CACFS</name>
<dbReference type="KEGG" id="dfa:DFA_01200"/>
<proteinExistence type="predicted"/>
<accession>F4PRH9</accession>